<keyword evidence="4" id="KW-1185">Reference proteome</keyword>
<name>A0A6I1IFD5_9BURK</name>
<proteinExistence type="predicted"/>
<feature type="compositionally biased region" description="Basic and acidic residues" evidence="1">
    <location>
        <begin position="12"/>
        <end position="28"/>
    </location>
</feature>
<gene>
    <name evidence="3" type="ORF">GCN75_01070</name>
</gene>
<dbReference type="Pfam" id="PF23343">
    <property type="entry name" value="REP_ORF2-G2P"/>
    <property type="match status" value="1"/>
</dbReference>
<sequence>MGPALRRKPRAKRGESSQREANDDDAGRRAKKNVRLCCKQIGADRMVTLTYRENMLDRELALKHWKAFCRKIGKHKQFHYVAVIEEQARGALHFHVAVAGRQMYALLRSIWQGILGRGPNGEQMGQVHVRDRHRFGFGVAGAHKIASYIAKYCGKEMQCRALDQKRYFRSRGIVVPEVDVWRVPFCTNMLRAAQVAFQALSGHCMDGLQTWCNNNLSVVYLATAPGLPQAVDDCPF</sequence>
<feature type="domain" description="Replication-associated protein ORF2/G2P" evidence="2">
    <location>
        <begin position="45"/>
        <end position="156"/>
    </location>
</feature>
<accession>A0A6I1IFD5</accession>
<comment type="caution">
    <text evidence="3">The sequence shown here is derived from an EMBL/GenBank/DDBJ whole genome shotgun (WGS) entry which is preliminary data.</text>
</comment>
<dbReference type="EMBL" id="WFLI01000001">
    <property type="protein sequence ID" value="KAB8067006.1"/>
    <property type="molecule type" value="Genomic_DNA"/>
</dbReference>
<dbReference type="AlphaFoldDB" id="A0A6I1IFD5"/>
<protein>
    <recommendedName>
        <fullName evidence="2">Replication-associated protein ORF2/G2P domain-containing protein</fullName>
    </recommendedName>
</protein>
<reference evidence="3 4" key="1">
    <citation type="submission" date="2019-10" db="EMBL/GenBank/DDBJ databases">
        <title>Three novel species isolated from a subtropical stream in China.</title>
        <authorList>
            <person name="Lu H."/>
        </authorList>
    </citation>
    <scope>NUCLEOTIDE SEQUENCE [LARGE SCALE GENOMIC DNA]</scope>
    <source>
        <strain evidence="3 4">FT13W</strain>
    </source>
</reference>
<evidence type="ECO:0000259" key="2">
    <source>
        <dbReference type="Pfam" id="PF23343"/>
    </source>
</evidence>
<evidence type="ECO:0000256" key="1">
    <source>
        <dbReference type="SAM" id="MobiDB-lite"/>
    </source>
</evidence>
<organism evidence="3 4">
    <name type="scientific">Janthinobacterium violaceinigrum</name>
    <dbReference type="NCBI Taxonomy" id="2654252"/>
    <lineage>
        <taxon>Bacteria</taxon>
        <taxon>Pseudomonadati</taxon>
        <taxon>Pseudomonadota</taxon>
        <taxon>Betaproteobacteria</taxon>
        <taxon>Burkholderiales</taxon>
        <taxon>Oxalobacteraceae</taxon>
        <taxon>Janthinobacterium</taxon>
    </lineage>
</organism>
<dbReference type="InterPro" id="IPR056906">
    <property type="entry name" value="ORF2/G2P_dom"/>
</dbReference>
<evidence type="ECO:0000313" key="3">
    <source>
        <dbReference type="EMBL" id="KAB8067006.1"/>
    </source>
</evidence>
<dbReference type="Proteomes" id="UP000468717">
    <property type="component" value="Unassembled WGS sequence"/>
</dbReference>
<evidence type="ECO:0000313" key="4">
    <source>
        <dbReference type="Proteomes" id="UP000468717"/>
    </source>
</evidence>
<feature type="compositionally biased region" description="Basic residues" evidence="1">
    <location>
        <begin position="1"/>
        <end position="11"/>
    </location>
</feature>
<feature type="region of interest" description="Disordered" evidence="1">
    <location>
        <begin position="1"/>
        <end position="29"/>
    </location>
</feature>